<reference evidence="1 2" key="1">
    <citation type="submission" date="2020-12" db="EMBL/GenBank/DDBJ databases">
        <title>Aureibaculum luteum sp. nov. and Aureibaculum flavum sp. nov., novel members of the family Flavobacteriaceae isolated from Antarctic intertidal sediments.</title>
        <authorList>
            <person name="He X."/>
            <person name="Zhang X."/>
        </authorList>
    </citation>
    <scope>NUCLEOTIDE SEQUENCE [LARGE SCALE GENOMIC DNA]</scope>
    <source>
        <strain evidence="1 2">A20</strain>
    </source>
</reference>
<name>A0ABS0WM96_9FLAO</name>
<evidence type="ECO:0000313" key="1">
    <source>
        <dbReference type="EMBL" id="MBJ2173064.1"/>
    </source>
</evidence>
<gene>
    <name evidence="1" type="ORF">JBL43_02365</name>
</gene>
<comment type="caution">
    <text evidence="1">The sequence shown here is derived from an EMBL/GenBank/DDBJ whole genome shotgun (WGS) entry which is preliminary data.</text>
</comment>
<dbReference type="EMBL" id="JAEHFJ010000001">
    <property type="protein sequence ID" value="MBJ2173064.1"/>
    <property type="molecule type" value="Genomic_DNA"/>
</dbReference>
<accession>A0ABS0WM96</accession>
<protein>
    <recommendedName>
        <fullName evidence="3">Lipocalin-like domain-containing protein</fullName>
    </recommendedName>
</protein>
<keyword evidence="2" id="KW-1185">Reference proteome</keyword>
<proteinExistence type="predicted"/>
<dbReference type="PROSITE" id="PS51257">
    <property type="entry name" value="PROKAR_LIPOPROTEIN"/>
    <property type="match status" value="1"/>
</dbReference>
<evidence type="ECO:0008006" key="3">
    <source>
        <dbReference type="Google" id="ProtNLM"/>
    </source>
</evidence>
<dbReference type="Proteomes" id="UP000623301">
    <property type="component" value="Unassembled WGS sequence"/>
</dbReference>
<dbReference type="RefSeq" id="WP_198839870.1">
    <property type="nucleotide sequence ID" value="NZ_JAEHFJ010000001.1"/>
</dbReference>
<organism evidence="1 2">
    <name type="scientific">Aureibaculum flavum</name>
    <dbReference type="NCBI Taxonomy" id="2795986"/>
    <lineage>
        <taxon>Bacteria</taxon>
        <taxon>Pseudomonadati</taxon>
        <taxon>Bacteroidota</taxon>
        <taxon>Flavobacteriia</taxon>
        <taxon>Flavobacteriales</taxon>
        <taxon>Flavobacteriaceae</taxon>
        <taxon>Aureibaculum</taxon>
    </lineage>
</organism>
<sequence length="141" mass="16091">MKTSFYLFSILVLFIACDDATDEPLTANETLMVGEWKQNEAYISDGGPQYWIDVENGEEIKFKTDGTFSSNNYTECSTGNFSVNENKLFLEYDCDGFETISENENGIITYNIELYSNYFILTPTSGPICIEGCSYKYQRKN</sequence>
<evidence type="ECO:0000313" key="2">
    <source>
        <dbReference type="Proteomes" id="UP000623301"/>
    </source>
</evidence>